<evidence type="ECO:0000313" key="8">
    <source>
        <dbReference type="Proteomes" id="UP001195914"/>
    </source>
</evidence>
<keyword evidence="5" id="KW-0472">Membrane</keyword>
<feature type="binding site" evidence="5">
    <location>
        <position position="200"/>
    </location>
    <ligand>
        <name>Mg(2+)</name>
        <dbReference type="ChEBI" id="CHEBI:18420"/>
    </ligand>
</feature>
<feature type="binding site" evidence="5">
    <location>
        <position position="136"/>
    </location>
    <ligand>
        <name>S-adenosyl-L-methionine</name>
        <dbReference type="ChEBI" id="CHEBI:59789"/>
    </ligand>
</feature>
<gene>
    <name evidence="7" type="ORF">X943_001609</name>
</gene>
<dbReference type="NCBIfam" id="TIGR01983">
    <property type="entry name" value="UbiG"/>
    <property type="match status" value="1"/>
</dbReference>
<comment type="cofactor">
    <cofactor evidence="5">
        <name>Mg(2+)</name>
        <dbReference type="ChEBI" id="CHEBI:18420"/>
    </cofactor>
</comment>
<feature type="domain" description="Programmed cell death protein 2 C-terminal" evidence="6">
    <location>
        <begin position="496"/>
        <end position="540"/>
    </location>
</feature>
<evidence type="ECO:0000256" key="3">
    <source>
        <dbReference type="ARBA" id="ARBA00022688"/>
    </source>
</evidence>
<dbReference type="InterPro" id="IPR007320">
    <property type="entry name" value="PDCD2_C"/>
</dbReference>
<name>A0AAD9LJ82_BABDI</name>
<comment type="catalytic activity">
    <reaction evidence="5">
        <text>a 3,4-dihydroxy-5-(all-trans-polyprenyl)benzoate + S-adenosyl-L-methionine = a 4-hydroxy-3-methoxy-5-(all-trans-polyprenyl)benzoate + S-adenosyl-L-homocysteine + H(+)</text>
        <dbReference type="Rhea" id="RHEA:44452"/>
        <dbReference type="Rhea" id="RHEA-COMP:10930"/>
        <dbReference type="Rhea" id="RHEA-COMP:10931"/>
        <dbReference type="ChEBI" id="CHEBI:15378"/>
        <dbReference type="ChEBI" id="CHEBI:57856"/>
        <dbReference type="ChEBI" id="CHEBI:59789"/>
        <dbReference type="ChEBI" id="CHEBI:64694"/>
        <dbReference type="ChEBI" id="CHEBI:84443"/>
        <dbReference type="EC" id="2.1.1.114"/>
    </reaction>
</comment>
<dbReference type="Proteomes" id="UP001195914">
    <property type="component" value="Unassembled WGS sequence"/>
</dbReference>
<comment type="catalytic activity">
    <reaction evidence="5">
        <text>a 3-demethylubiquinone + S-adenosyl-L-methionine = a ubiquinone + S-adenosyl-L-homocysteine</text>
        <dbReference type="Rhea" id="RHEA:81215"/>
        <dbReference type="Rhea" id="RHEA-COMP:9565"/>
        <dbReference type="Rhea" id="RHEA-COMP:19654"/>
        <dbReference type="ChEBI" id="CHEBI:16389"/>
        <dbReference type="ChEBI" id="CHEBI:57856"/>
        <dbReference type="ChEBI" id="CHEBI:59789"/>
        <dbReference type="ChEBI" id="CHEBI:231825"/>
    </reaction>
</comment>
<comment type="subunit">
    <text evidence="5">Component of a multi-subunit COQ enzyme complex.</text>
</comment>
<dbReference type="EC" id="2.1.1.64" evidence="5"/>
<comment type="function">
    <text evidence="5">O-methyltransferase required for two non-consecutive steps during ubiquinone biosynthesis. Catalyzes the 2 O-methylation of 3,4-dihydroxy-5-(all-trans-polyprenyl)benzoic acid into 4-hydroxy-3-methoxy-5-(all-trans-polyprenyl)benzoic acid. Also catalyzes the last step of ubiquinone biosynthesis by mediating methylation of 3-demethylubiquinone into ubiquinone. Also able to mediate the methylation of 3-demethylubiquinol into ubiquinol.</text>
</comment>
<dbReference type="GO" id="GO:0031314">
    <property type="term" value="C:extrinsic component of mitochondrial inner membrane"/>
    <property type="evidence" value="ECO:0007669"/>
    <property type="project" value="UniProtKB-UniRule"/>
</dbReference>
<comment type="subcellular location">
    <subcellularLocation>
        <location evidence="5">Mitochondrion inner membrane</location>
        <topology evidence="5">Peripheral membrane protein</topology>
        <orientation evidence="5">Matrix side</orientation>
    </subcellularLocation>
</comment>
<evidence type="ECO:0000256" key="1">
    <source>
        <dbReference type="ARBA" id="ARBA00022603"/>
    </source>
</evidence>
<comment type="caution">
    <text evidence="7">The sequence shown here is derived from an EMBL/GenBank/DDBJ whole genome shotgun (WGS) entry which is preliminary data.</text>
</comment>
<reference evidence="7" key="2">
    <citation type="submission" date="2021-05" db="EMBL/GenBank/DDBJ databases">
        <authorList>
            <person name="Pain A."/>
        </authorList>
    </citation>
    <scope>NUCLEOTIDE SEQUENCE</scope>
    <source>
        <strain evidence="7">1802A</strain>
    </source>
</reference>
<proteinExistence type="inferred from homology"/>
<comment type="pathway">
    <text evidence="5">Cofactor biosynthesis; ubiquinone biosynthesis.</text>
</comment>
<dbReference type="EC" id="2.1.1.-" evidence="5"/>
<keyword evidence="5" id="KW-0460">Magnesium</keyword>
<dbReference type="PANTHER" id="PTHR43464:SF19">
    <property type="entry name" value="UBIQUINONE BIOSYNTHESIS O-METHYLTRANSFERASE, MITOCHONDRIAL"/>
    <property type="match status" value="1"/>
</dbReference>
<keyword evidence="7" id="KW-0830">Ubiquinone</keyword>
<dbReference type="CDD" id="cd02440">
    <property type="entry name" value="AdoMet_MTases"/>
    <property type="match status" value="1"/>
</dbReference>
<comment type="catalytic activity">
    <reaction evidence="5">
        <text>a 3-demethylubiquinol + S-adenosyl-L-methionine = a ubiquinol + S-adenosyl-L-homocysteine + H(+)</text>
        <dbReference type="Rhea" id="RHEA:44380"/>
        <dbReference type="Rhea" id="RHEA-COMP:9566"/>
        <dbReference type="Rhea" id="RHEA-COMP:10914"/>
        <dbReference type="ChEBI" id="CHEBI:15378"/>
        <dbReference type="ChEBI" id="CHEBI:17976"/>
        <dbReference type="ChEBI" id="CHEBI:57856"/>
        <dbReference type="ChEBI" id="CHEBI:59789"/>
        <dbReference type="ChEBI" id="CHEBI:84422"/>
        <dbReference type="EC" id="2.1.1.64"/>
    </reaction>
</comment>
<dbReference type="InterPro" id="IPR029063">
    <property type="entry name" value="SAM-dependent_MTases_sf"/>
</dbReference>
<feature type="binding site" evidence="5">
    <location>
        <position position="199"/>
    </location>
    <ligand>
        <name>Mg(2+)</name>
        <dbReference type="ChEBI" id="CHEBI:18420"/>
    </ligand>
</feature>
<reference evidence="7" key="1">
    <citation type="journal article" date="2014" name="Nucleic Acids Res.">
        <title>The evolutionary dynamics of variant antigen genes in Babesia reveal a history of genomic innovation underlying host-parasite interaction.</title>
        <authorList>
            <person name="Jackson A.P."/>
            <person name="Otto T.D."/>
            <person name="Darby A."/>
            <person name="Ramaprasad A."/>
            <person name="Xia D."/>
            <person name="Echaide I.E."/>
            <person name="Farber M."/>
            <person name="Gahlot S."/>
            <person name="Gamble J."/>
            <person name="Gupta D."/>
            <person name="Gupta Y."/>
            <person name="Jackson L."/>
            <person name="Malandrin L."/>
            <person name="Malas T.B."/>
            <person name="Moussa E."/>
            <person name="Nair M."/>
            <person name="Reid A.J."/>
            <person name="Sanders M."/>
            <person name="Sharma J."/>
            <person name="Tracey A."/>
            <person name="Quail M.A."/>
            <person name="Weir W."/>
            <person name="Wastling J.M."/>
            <person name="Hall N."/>
            <person name="Willadsen P."/>
            <person name="Lingelbach K."/>
            <person name="Shiels B."/>
            <person name="Tait A."/>
            <person name="Berriman M."/>
            <person name="Allred D.R."/>
            <person name="Pain A."/>
        </authorList>
    </citation>
    <scope>NUCLEOTIDE SEQUENCE</scope>
    <source>
        <strain evidence="7">1802A</strain>
    </source>
</reference>
<dbReference type="EC" id="2.1.1.114" evidence="5"/>
<evidence type="ECO:0000256" key="2">
    <source>
        <dbReference type="ARBA" id="ARBA00022679"/>
    </source>
</evidence>
<keyword evidence="2 5" id="KW-0808">Transferase</keyword>
<dbReference type="AlphaFoldDB" id="A0AAD9LJ82"/>
<dbReference type="Pfam" id="PF13489">
    <property type="entry name" value="Methyltransf_23"/>
    <property type="match status" value="1"/>
</dbReference>
<dbReference type="Gene3D" id="3.40.50.150">
    <property type="entry name" value="Vaccinia Virus protein VP39"/>
    <property type="match status" value="1"/>
</dbReference>
<dbReference type="Pfam" id="PF04194">
    <property type="entry name" value="PDCD2_C"/>
    <property type="match status" value="1"/>
</dbReference>
<sequence>MISRRGMLPSSLRGIAKRHHHSQRLSSHANFAKFSQTWWDIDGPMSILHDYNYVRVPFIAKSYNLLRKTPITEQSKPETETNQNLPSFPIFAHADERAQIHLEAALKGVRILDIGCGGGILSEPLAKSGAHVVGIDPSEELIRVAKSHLEEDFRTFSKRYGLRDDYSGNLKYLATSVEEYATQAGTETFDIVVASEVLEHIDNDSKASFVATLCKLVRPGGLLVFTTPGRSLVSYLTNIWIAESVLRLVPAGSHIYDLFIAPNALARILRDCSFSEVHRQGLFYLPFDRRFIHIPNSNFLYMISFKNNRTTRPGEAFSPYRDSKYSTTFADSMSPPNDAKCDICGANLIFLMQLATPYKETIQRALFLYFCRDHVEENGGWKVYRYTSTVEVVAAPKLSAFDEMNSLSSWVSDIDIFSTKTKSDGRDGALFSAYKRRNRDDVDEEDHIDFDSIVYKSTSSASDDSCSVDLDEMSVDPQLLEFQSYVSQRPGLIPYNAQIIRYHWSGTPLVLEAFNLSANCAKCGADCVFEFQILPELIKQM</sequence>
<evidence type="ECO:0000256" key="5">
    <source>
        <dbReference type="HAMAP-Rule" id="MF_03190"/>
    </source>
</evidence>
<dbReference type="GO" id="GO:0010420">
    <property type="term" value="F:polyprenyldihydroxybenzoate methyltransferase activity"/>
    <property type="evidence" value="ECO:0007669"/>
    <property type="project" value="UniProtKB-UniRule"/>
</dbReference>
<comment type="similarity">
    <text evidence="5">Belongs to the class I-like SAM-binding methyltransferase superfamily. UbiG/COQ3 family.</text>
</comment>
<dbReference type="GO" id="GO:0046872">
    <property type="term" value="F:metal ion binding"/>
    <property type="evidence" value="ECO:0007669"/>
    <property type="project" value="UniProtKB-KW"/>
</dbReference>
<feature type="binding site" evidence="5">
    <location>
        <position position="195"/>
    </location>
    <ligand>
        <name>S-adenosyl-L-methionine</name>
        <dbReference type="ChEBI" id="CHEBI:59789"/>
    </ligand>
</feature>
<dbReference type="GO" id="GO:0032259">
    <property type="term" value="P:methylation"/>
    <property type="evidence" value="ECO:0007669"/>
    <property type="project" value="UniProtKB-KW"/>
</dbReference>
<accession>A0AAD9LJ82</accession>
<evidence type="ECO:0000313" key="7">
    <source>
        <dbReference type="EMBL" id="KAK1937404.1"/>
    </source>
</evidence>
<dbReference type="InterPro" id="IPR010233">
    <property type="entry name" value="UbiG_MeTrfase"/>
</dbReference>
<keyword evidence="1 5" id="KW-0489">Methyltransferase</keyword>
<feature type="binding site" evidence="5">
    <location>
        <position position="55"/>
    </location>
    <ligand>
        <name>S-adenosyl-L-methionine</name>
        <dbReference type="ChEBI" id="CHEBI:59789"/>
    </ligand>
</feature>
<dbReference type="HAMAP" id="MF_00472">
    <property type="entry name" value="UbiG"/>
    <property type="match status" value="1"/>
</dbReference>
<dbReference type="GO" id="GO:0061542">
    <property type="term" value="F:3-demethylubiquinol 3-O-methyltransferase activity"/>
    <property type="evidence" value="ECO:0007669"/>
    <property type="project" value="UniProtKB-UniRule"/>
</dbReference>
<keyword evidence="3 5" id="KW-0831">Ubiquinone biosynthesis</keyword>
<keyword evidence="8" id="KW-1185">Reference proteome</keyword>
<dbReference type="EMBL" id="JAHBMH010000033">
    <property type="protein sequence ID" value="KAK1937404.1"/>
    <property type="molecule type" value="Genomic_DNA"/>
</dbReference>
<evidence type="ECO:0000256" key="4">
    <source>
        <dbReference type="ARBA" id="ARBA00022691"/>
    </source>
</evidence>
<protein>
    <recommendedName>
        <fullName evidence="5">Ubiquinone biosynthesis O-methyltransferase, mitochondrial</fullName>
    </recommendedName>
    <alternativeName>
        <fullName evidence="5">3-demethylubiquinol 3-O-methyltransferase</fullName>
        <ecNumber evidence="5">2.1.1.64</ecNumber>
    </alternativeName>
    <alternativeName>
        <fullName evidence="5">3-demethylubiquinone 3-O-methyltransferase</fullName>
        <ecNumber evidence="5">2.1.1.-</ecNumber>
    </alternativeName>
    <alternativeName>
        <fullName evidence="5">Polyprenyldihydroxybenzoate methyltransferase</fullName>
        <ecNumber evidence="5">2.1.1.114</ecNumber>
    </alternativeName>
</protein>
<keyword evidence="5" id="KW-0999">Mitochondrion inner membrane</keyword>
<organism evidence="7 8">
    <name type="scientific">Babesia divergens</name>
    <dbReference type="NCBI Taxonomy" id="32595"/>
    <lineage>
        <taxon>Eukaryota</taxon>
        <taxon>Sar</taxon>
        <taxon>Alveolata</taxon>
        <taxon>Apicomplexa</taxon>
        <taxon>Aconoidasida</taxon>
        <taxon>Piroplasmida</taxon>
        <taxon>Babesiidae</taxon>
        <taxon>Babesia</taxon>
    </lineage>
</organism>
<dbReference type="SUPFAM" id="SSF53335">
    <property type="entry name" value="S-adenosyl-L-methionine-dependent methyltransferases"/>
    <property type="match status" value="1"/>
</dbReference>
<dbReference type="PANTHER" id="PTHR43464">
    <property type="entry name" value="METHYLTRANSFERASE"/>
    <property type="match status" value="1"/>
</dbReference>
<evidence type="ECO:0000259" key="6">
    <source>
        <dbReference type="Pfam" id="PF04194"/>
    </source>
</evidence>
<keyword evidence="4 5" id="KW-0949">S-adenosyl-L-methionine</keyword>
<keyword evidence="5" id="KW-0479">Metal-binding</keyword>
<feature type="binding site" evidence="5">
    <location>
        <position position="196"/>
    </location>
    <ligand>
        <name>Mg(2+)</name>
        <dbReference type="ChEBI" id="CHEBI:18420"/>
    </ligand>
</feature>
<keyword evidence="5" id="KW-0496">Mitochondrion</keyword>
<feature type="binding site" evidence="5">
    <location>
        <position position="115"/>
    </location>
    <ligand>
        <name>S-adenosyl-L-methionine</name>
        <dbReference type="ChEBI" id="CHEBI:59789"/>
    </ligand>
</feature>